<evidence type="ECO:0000313" key="2">
    <source>
        <dbReference type="EMBL" id="KXN72983.1"/>
    </source>
</evidence>
<accession>A0A137PDB7</accession>
<feature type="compositionally biased region" description="Basic and acidic residues" evidence="1">
    <location>
        <begin position="1"/>
        <end position="12"/>
    </location>
</feature>
<organism evidence="2 3">
    <name type="scientific">Conidiobolus coronatus (strain ATCC 28846 / CBS 209.66 / NRRL 28638)</name>
    <name type="common">Delacroixia coronata</name>
    <dbReference type="NCBI Taxonomy" id="796925"/>
    <lineage>
        <taxon>Eukaryota</taxon>
        <taxon>Fungi</taxon>
        <taxon>Fungi incertae sedis</taxon>
        <taxon>Zoopagomycota</taxon>
        <taxon>Entomophthoromycotina</taxon>
        <taxon>Entomophthoromycetes</taxon>
        <taxon>Entomophthorales</taxon>
        <taxon>Ancylistaceae</taxon>
        <taxon>Conidiobolus</taxon>
    </lineage>
</organism>
<dbReference type="GO" id="GO:0003725">
    <property type="term" value="F:double-stranded RNA binding"/>
    <property type="evidence" value="ECO:0007669"/>
    <property type="project" value="InterPro"/>
</dbReference>
<dbReference type="EMBL" id="KQ964443">
    <property type="protein sequence ID" value="KXN72983.1"/>
    <property type="molecule type" value="Genomic_DNA"/>
</dbReference>
<dbReference type="Pfam" id="PF06658">
    <property type="entry name" value="DUF1168"/>
    <property type="match status" value="1"/>
</dbReference>
<feature type="region of interest" description="Disordered" evidence="1">
    <location>
        <begin position="120"/>
        <end position="146"/>
    </location>
</feature>
<evidence type="ECO:0000256" key="1">
    <source>
        <dbReference type="SAM" id="MobiDB-lite"/>
    </source>
</evidence>
<feature type="region of interest" description="Disordered" evidence="1">
    <location>
        <begin position="1"/>
        <end position="22"/>
    </location>
</feature>
<reference evidence="2 3" key="1">
    <citation type="journal article" date="2015" name="Genome Biol. Evol.">
        <title>Phylogenomic analyses indicate that early fungi evolved digesting cell walls of algal ancestors of land plants.</title>
        <authorList>
            <person name="Chang Y."/>
            <person name="Wang S."/>
            <person name="Sekimoto S."/>
            <person name="Aerts A.L."/>
            <person name="Choi C."/>
            <person name="Clum A."/>
            <person name="LaButti K.M."/>
            <person name="Lindquist E.A."/>
            <person name="Yee Ngan C."/>
            <person name="Ohm R.A."/>
            <person name="Salamov A.A."/>
            <person name="Grigoriev I.V."/>
            <person name="Spatafora J.W."/>
            <person name="Berbee M.L."/>
        </authorList>
    </citation>
    <scope>NUCLEOTIDE SEQUENCE [LARGE SCALE GENOMIC DNA]</scope>
    <source>
        <strain evidence="2 3">NRRL 28638</strain>
    </source>
</reference>
<dbReference type="AlphaFoldDB" id="A0A137PDB7"/>
<dbReference type="GO" id="GO:0004860">
    <property type="term" value="F:protein kinase inhibitor activity"/>
    <property type="evidence" value="ECO:0007669"/>
    <property type="project" value="TreeGrafter"/>
</dbReference>
<gene>
    <name evidence="2" type="ORF">CONCODRAFT_4128</name>
</gene>
<feature type="compositionally biased region" description="Basic residues" evidence="1">
    <location>
        <begin position="124"/>
        <end position="133"/>
    </location>
</feature>
<name>A0A137PDB7_CONC2</name>
<dbReference type="GO" id="GO:0019901">
    <property type="term" value="F:protein kinase binding"/>
    <property type="evidence" value="ECO:0007669"/>
    <property type="project" value="TreeGrafter"/>
</dbReference>
<dbReference type="OMA" id="ETPSFIM"/>
<evidence type="ECO:0008006" key="4">
    <source>
        <dbReference type="Google" id="ProtNLM"/>
    </source>
</evidence>
<protein>
    <recommendedName>
        <fullName evidence="4">DUF1168-domain-containing protein</fullName>
    </recommendedName>
</protein>
<dbReference type="PANTHER" id="PTHR13507">
    <property type="entry name" value="PRKR-INTERACTING PROTEIN 1"/>
    <property type="match status" value="1"/>
</dbReference>
<dbReference type="GO" id="GO:0005730">
    <property type="term" value="C:nucleolus"/>
    <property type="evidence" value="ECO:0007669"/>
    <property type="project" value="TreeGrafter"/>
</dbReference>
<evidence type="ECO:0000313" key="3">
    <source>
        <dbReference type="Proteomes" id="UP000070444"/>
    </source>
</evidence>
<dbReference type="OrthoDB" id="10067079at2759"/>
<proteinExistence type="predicted"/>
<sequence length="146" mass="16930">MSNTNENKEPTSPKKSSYFPKTAADLQRIELEKLMKNPDKPVNIPVLDSDADKKKLFEDTVDPKYISGSSAGAGSGDFHVYRASRRREYARQNLIDEENESEAKQREFELKIKEQLDLKEKKTSKNRAKRLRRKNNDIKKSKLENE</sequence>
<dbReference type="PANTHER" id="PTHR13507:SF0">
    <property type="entry name" value="PRKR-INTERACTING PROTEIN 1"/>
    <property type="match status" value="1"/>
</dbReference>
<dbReference type="Proteomes" id="UP000070444">
    <property type="component" value="Unassembled WGS sequence"/>
</dbReference>
<keyword evidence="3" id="KW-1185">Reference proteome</keyword>
<dbReference type="InterPro" id="IPR009548">
    <property type="entry name" value="Prkrip1"/>
</dbReference>
<feature type="compositionally biased region" description="Basic and acidic residues" evidence="1">
    <location>
        <begin position="134"/>
        <end position="146"/>
    </location>
</feature>
<dbReference type="STRING" id="796925.A0A137PDB7"/>